<gene>
    <name evidence="2" type="ORF">FPHYL_3731</name>
</gene>
<dbReference type="PANTHER" id="PTHR24148">
    <property type="entry name" value="ANKYRIN REPEAT DOMAIN-CONTAINING PROTEIN 39 HOMOLOG-RELATED"/>
    <property type="match status" value="1"/>
</dbReference>
<dbReference type="EMBL" id="JAAOAQ010000109">
    <property type="protein sequence ID" value="KAF5566543.1"/>
    <property type="molecule type" value="Genomic_DNA"/>
</dbReference>
<dbReference type="InterPro" id="IPR010730">
    <property type="entry name" value="HET"/>
</dbReference>
<dbReference type="OrthoDB" id="265717at2759"/>
<feature type="domain" description="Heterokaryon incompatibility" evidence="1">
    <location>
        <begin position="309"/>
        <end position="454"/>
    </location>
</feature>
<evidence type="ECO:0000313" key="2">
    <source>
        <dbReference type="EMBL" id="KAF5566543.1"/>
    </source>
</evidence>
<reference evidence="2 3" key="1">
    <citation type="submission" date="2020-05" db="EMBL/GenBank/DDBJ databases">
        <title>Identification and distribution of gene clusters putatively required for synthesis of sphingolipid metabolism inhibitors in phylogenetically diverse species of the filamentous fungus Fusarium.</title>
        <authorList>
            <person name="Kim H.-S."/>
            <person name="Busman M."/>
            <person name="Brown D.W."/>
            <person name="Divon H."/>
            <person name="Uhlig S."/>
            <person name="Proctor R.H."/>
        </authorList>
    </citation>
    <scope>NUCLEOTIDE SEQUENCE [LARGE SCALE GENOMIC DNA]</scope>
    <source>
        <strain evidence="2 3">NRRL 13617</strain>
    </source>
</reference>
<dbReference type="AlphaFoldDB" id="A0A8H5NJ13"/>
<dbReference type="Pfam" id="PF06985">
    <property type="entry name" value="HET"/>
    <property type="match status" value="1"/>
</dbReference>
<evidence type="ECO:0000259" key="1">
    <source>
        <dbReference type="Pfam" id="PF06985"/>
    </source>
</evidence>
<comment type="caution">
    <text evidence="2">The sequence shown here is derived from an EMBL/GenBank/DDBJ whole genome shotgun (WGS) entry which is preliminary data.</text>
</comment>
<name>A0A8H5NJ13_9HYPO</name>
<accession>A0A8H5NJ13</accession>
<dbReference type="InterPro" id="IPR052895">
    <property type="entry name" value="HetReg/Transcr_Mod"/>
</dbReference>
<keyword evidence="3" id="KW-1185">Reference proteome</keyword>
<sequence length="1011" mass="114480">MGIHLVYQDLSPLSDREENGGQYPGFGRLLDISNTAECSDPRDKVYALVGLMSAAVADSLEPDYTLPVRHVYAATARSFIQVDDNLEPIREGNPWGPSNAPSWAADWLWKNRLRSSRTENQLWGPTRFFPRLAPDNSSHIPYSASGGTRHDALLRFPAMDPYSRVEEFRSMNAGFRLGFNRLDDFFYDEIPQDASELDYSEVYSCFDRASQKRRFVTTTNGYMGWAPDNIFGKDSEQTRPGDMIAVLFGCSTPVVIRRYGPCGYFQSLYAKNILHKDDSFRLVSLQPGRDVAPLTLRLFNIKLCEAQPYEAVSYVWGDVNDLVPINVQGDEDTVTQALISQNCHAALGSFRYSDSPRLLWIDSICIDQDSPIEKNHQLSLMARIYKNASQVLVYLGRGTPDSDAAMRCIREIDEPSNDDGYGAVETSAIIQQNQIAVSNLFKKPWFSRVWVLQEITFAQKATVICGDYQLSWENFKTFVHWNVNAGWIQRLPFSVTYAISPTPYVLHVTYGERLLKILEDTRTCGATDPRDKLYAILPLLDRYHEEMKEELEGYRERWDYNEQELRELAIRQHPLNVQVNYSHSVSRVYTDLAILLMGSVGLDVLSHVVKESAIPGLPTWVPDWSVTSPYWAATQKPAPGRYKPFAGFTSGPTQYVWGWKMLHPHLIDTWTSSVYTSVYSQPSRQLHIQAVSLGKIERIGDICDIAKNYFPVGQWENLVPDESYLKHSEMPEDTAHEDFHQWHNGPLSLSKLLRTLTFDDVVYPEVAKASISHIKRYNGEDLNDDDGEWKCFGELTEKDKERIPLMEIFQGTGSFEKQAMMILKRCDGKRLSILSNGRIGLAPDRAQVGDEVFVVEGASIPFIFKKVSTGGTGDDVPEQVFNLVGGAFVLGVMKGEIWDLVEKVAERVWCAINQSVPTSRNYETDLSTIWIAATLIAPRVMLYTYDNLSLLPGHLDTVHADWELLNVALYTKVLALTGTSINEESYNENYYIHCRSASLDIIVGVSQHIDT</sequence>
<dbReference type="PANTHER" id="PTHR24148:SF64">
    <property type="entry name" value="HETEROKARYON INCOMPATIBILITY DOMAIN-CONTAINING PROTEIN"/>
    <property type="match status" value="1"/>
</dbReference>
<proteinExistence type="predicted"/>
<protein>
    <submittedName>
        <fullName evidence="2">Heterokaryon incompatibility het-6</fullName>
    </submittedName>
</protein>
<organism evidence="2 3">
    <name type="scientific">Fusarium phyllophilum</name>
    <dbReference type="NCBI Taxonomy" id="47803"/>
    <lineage>
        <taxon>Eukaryota</taxon>
        <taxon>Fungi</taxon>
        <taxon>Dikarya</taxon>
        <taxon>Ascomycota</taxon>
        <taxon>Pezizomycotina</taxon>
        <taxon>Sordariomycetes</taxon>
        <taxon>Hypocreomycetidae</taxon>
        <taxon>Hypocreales</taxon>
        <taxon>Nectriaceae</taxon>
        <taxon>Fusarium</taxon>
        <taxon>Fusarium fujikuroi species complex</taxon>
    </lineage>
</organism>
<dbReference type="Proteomes" id="UP000582016">
    <property type="component" value="Unassembled WGS sequence"/>
</dbReference>
<dbReference type="Pfam" id="PF26639">
    <property type="entry name" value="Het-6_barrel"/>
    <property type="match status" value="1"/>
</dbReference>
<evidence type="ECO:0000313" key="3">
    <source>
        <dbReference type="Proteomes" id="UP000582016"/>
    </source>
</evidence>